<accession>A0A1Z4VSH8</accession>
<keyword evidence="1" id="KW-0547">Nucleotide-binding</keyword>
<evidence type="ECO:0000256" key="1">
    <source>
        <dbReference type="ARBA" id="ARBA00022741"/>
    </source>
</evidence>
<dbReference type="InterPro" id="IPR050625">
    <property type="entry name" value="ParA/MinD_ATPase"/>
</dbReference>
<dbReference type="AlphaFoldDB" id="A0A1Z4VSH8"/>
<dbReference type="CDD" id="cd02038">
    <property type="entry name" value="FlhG-like"/>
    <property type="match status" value="1"/>
</dbReference>
<evidence type="ECO:0000313" key="5">
    <source>
        <dbReference type="EMBL" id="BAZ94591.1"/>
    </source>
</evidence>
<evidence type="ECO:0000256" key="2">
    <source>
        <dbReference type="ARBA" id="ARBA00022840"/>
    </source>
</evidence>
<dbReference type="Gene3D" id="3.40.50.300">
    <property type="entry name" value="P-loop containing nucleotide triphosphate hydrolases"/>
    <property type="match status" value="1"/>
</dbReference>
<dbReference type="InterPro" id="IPR027417">
    <property type="entry name" value="P-loop_NTPase"/>
</dbReference>
<feature type="region of interest" description="Disordered" evidence="3">
    <location>
        <begin position="308"/>
        <end position="343"/>
    </location>
</feature>
<evidence type="ECO:0000313" key="6">
    <source>
        <dbReference type="Proteomes" id="UP000218765"/>
    </source>
</evidence>
<proteinExistence type="predicted"/>
<dbReference type="GO" id="GO:0051782">
    <property type="term" value="P:negative regulation of cell division"/>
    <property type="evidence" value="ECO:0007669"/>
    <property type="project" value="TreeGrafter"/>
</dbReference>
<feature type="domain" description="CobQ/CobB/MinD/ParA nucleotide binding" evidence="4">
    <location>
        <begin position="5"/>
        <end position="219"/>
    </location>
</feature>
<dbReference type="EMBL" id="AP018052">
    <property type="protein sequence ID" value="BAZ94591.1"/>
    <property type="molecule type" value="Genomic_DNA"/>
</dbReference>
<dbReference type="RefSeq" id="WP_096366665.1">
    <property type="nucleotide sequence ID" value="NZ_AP018052.1"/>
</dbReference>
<reference evidence="5 6" key="1">
    <citation type="submission" date="2017-05" db="EMBL/GenBank/DDBJ databases">
        <title>Thiocyanate degradation by Thiohalobacter thiocyanaticus FOKN1.</title>
        <authorList>
            <person name="Oshiki M."/>
            <person name="Fukushima T."/>
            <person name="Kawano S."/>
            <person name="Nakagawa J."/>
        </authorList>
    </citation>
    <scope>NUCLEOTIDE SEQUENCE [LARGE SCALE GENOMIC DNA]</scope>
    <source>
        <strain evidence="5 6">FOKN1</strain>
    </source>
</reference>
<evidence type="ECO:0000259" key="4">
    <source>
        <dbReference type="Pfam" id="PF01656"/>
    </source>
</evidence>
<evidence type="ECO:0000256" key="3">
    <source>
        <dbReference type="SAM" id="MobiDB-lite"/>
    </source>
</evidence>
<keyword evidence="2" id="KW-0067">ATP-binding</keyword>
<gene>
    <name evidence="5" type="ORF">FOKN1_2214</name>
</gene>
<dbReference type="Pfam" id="PF01656">
    <property type="entry name" value="CbiA"/>
    <property type="match status" value="1"/>
</dbReference>
<organism evidence="5 6">
    <name type="scientific">Thiohalobacter thiocyanaticus</name>
    <dbReference type="NCBI Taxonomy" id="585455"/>
    <lineage>
        <taxon>Bacteria</taxon>
        <taxon>Pseudomonadati</taxon>
        <taxon>Pseudomonadota</taxon>
        <taxon>Gammaproteobacteria</taxon>
        <taxon>Thiohalobacterales</taxon>
        <taxon>Thiohalobacteraceae</taxon>
        <taxon>Thiohalobacter</taxon>
    </lineage>
</organism>
<dbReference type="SUPFAM" id="SSF52540">
    <property type="entry name" value="P-loop containing nucleoside triphosphate hydrolases"/>
    <property type="match status" value="1"/>
</dbReference>
<dbReference type="PANTHER" id="PTHR43384">
    <property type="entry name" value="SEPTUM SITE-DETERMINING PROTEIN MIND HOMOLOG, CHLOROPLASTIC-RELATED"/>
    <property type="match status" value="1"/>
</dbReference>
<sequence length="573" mass="62393">MTRVITISSGKGGVGKTFVAVNLAVEAARRGLKVCLFDADLGLANVDILLKLQPERTLVDVIEGRYTLRDILLPTEYGVDVVPGSSGVDVMANLPPARLQPLQSQFEVLKDYDLVLFDTSSGIGRGVMSIILASPEVCLVITPEPTSLTDAYGMIKLLYRDGFTGRLSVIVNNARTHALAEHTFERFREVARVYLQRSLPLQGVVPYDSRVSEAIRMQRPFLAHAPDAPAARRLGELAERLLTSPAPVTDGIDEFWQHYLARLPADEAAPAAPPAAAPAAAAETASVYPDADLIRQLTHRLDDLSSQVRALSEQVGAPSAPEPAPAAGPPAAEAEPEPAGPERRVGVIRLPRGARHARSLRQDRRPTPIDGLQLRRITGRLLLRAQEHARGPVTVDTAIRELDADNNLHLIPGRYTCIALTLTAVEQPRQFVNDVLDICEIDGCDVRELGTSQHLWLTSDRDGCIKLDDSDRTRARIEIHVTASPTGEGRLAQTEAAADPRAQLVRSGVPAGAWPELAERHRNRLVREADLSDTEMDVYRLKRFGKAPLFCGVVRPGNGMESRERNQANSAGD</sequence>
<dbReference type="GO" id="GO:0005829">
    <property type="term" value="C:cytosol"/>
    <property type="evidence" value="ECO:0007669"/>
    <property type="project" value="TreeGrafter"/>
</dbReference>
<dbReference type="Proteomes" id="UP000218765">
    <property type="component" value="Chromosome"/>
</dbReference>
<dbReference type="InterPro" id="IPR033875">
    <property type="entry name" value="FlhG"/>
</dbReference>
<protein>
    <submittedName>
        <fullName evidence="5">ATPase</fullName>
    </submittedName>
</protein>
<dbReference type="KEGG" id="ttc:FOKN1_2214"/>
<dbReference type="GO" id="GO:0005524">
    <property type="term" value="F:ATP binding"/>
    <property type="evidence" value="ECO:0007669"/>
    <property type="project" value="UniProtKB-KW"/>
</dbReference>
<dbReference type="OrthoDB" id="9816297at2"/>
<dbReference type="GO" id="GO:0016887">
    <property type="term" value="F:ATP hydrolysis activity"/>
    <property type="evidence" value="ECO:0007669"/>
    <property type="project" value="TreeGrafter"/>
</dbReference>
<dbReference type="PANTHER" id="PTHR43384:SF4">
    <property type="entry name" value="CELLULOSE BIOSYNTHESIS PROTEIN BCSQ-RELATED"/>
    <property type="match status" value="1"/>
</dbReference>
<dbReference type="GO" id="GO:0009898">
    <property type="term" value="C:cytoplasmic side of plasma membrane"/>
    <property type="evidence" value="ECO:0007669"/>
    <property type="project" value="TreeGrafter"/>
</dbReference>
<keyword evidence="6" id="KW-1185">Reference proteome</keyword>
<name>A0A1Z4VSH8_9GAMM</name>
<dbReference type="InterPro" id="IPR002586">
    <property type="entry name" value="CobQ/CobB/MinD/ParA_Nub-bd_dom"/>
</dbReference>